<evidence type="ECO:0000256" key="1">
    <source>
        <dbReference type="SAM" id="MobiDB-lite"/>
    </source>
</evidence>
<dbReference type="NCBIfam" id="NF047336">
    <property type="entry name" value="conj_memb_RcgA"/>
    <property type="match status" value="1"/>
</dbReference>
<feature type="transmembrane region" description="Helical" evidence="2">
    <location>
        <begin position="494"/>
        <end position="514"/>
    </location>
</feature>
<organism evidence="3 4">
    <name type="scientific">Tritonibacter scottomollicae</name>
    <name type="common">Epibacterium scottomollicae</name>
    <dbReference type="NCBI Taxonomy" id="483013"/>
    <lineage>
        <taxon>Bacteria</taxon>
        <taxon>Pseudomonadati</taxon>
        <taxon>Pseudomonadota</taxon>
        <taxon>Alphaproteobacteria</taxon>
        <taxon>Rhodobacterales</taxon>
        <taxon>Paracoccaceae</taxon>
        <taxon>Tritonibacter</taxon>
    </lineage>
</organism>
<keyword evidence="2" id="KW-0812">Transmembrane</keyword>
<feature type="transmembrane region" description="Helical" evidence="2">
    <location>
        <begin position="334"/>
        <end position="355"/>
    </location>
</feature>
<evidence type="ECO:0000313" key="3">
    <source>
        <dbReference type="EMBL" id="PRZ45576.1"/>
    </source>
</evidence>
<reference evidence="3 4" key="1">
    <citation type="submission" date="2018-03" db="EMBL/GenBank/DDBJ databases">
        <title>Genomic Encyclopedia of Archaeal and Bacterial Type Strains, Phase II (KMG-II): from individual species to whole genera.</title>
        <authorList>
            <person name="Goeker M."/>
        </authorList>
    </citation>
    <scope>NUCLEOTIDE SEQUENCE [LARGE SCALE GENOMIC DNA]</scope>
    <source>
        <strain evidence="3 4">DSM 25328</strain>
    </source>
</reference>
<feature type="transmembrane region" description="Helical" evidence="2">
    <location>
        <begin position="217"/>
        <end position="238"/>
    </location>
</feature>
<comment type="caution">
    <text evidence="3">The sequence shown here is derived from an EMBL/GenBank/DDBJ whole genome shotgun (WGS) entry which is preliminary data.</text>
</comment>
<feature type="transmembrane region" description="Helical" evidence="2">
    <location>
        <begin position="275"/>
        <end position="294"/>
    </location>
</feature>
<evidence type="ECO:0008006" key="5">
    <source>
        <dbReference type="Google" id="ProtNLM"/>
    </source>
</evidence>
<dbReference type="AlphaFoldDB" id="A0A2T1AAF2"/>
<dbReference type="InterPro" id="IPR058114">
    <property type="entry name" value="RcgA-like"/>
</dbReference>
<feature type="compositionally biased region" description="Basic residues" evidence="1">
    <location>
        <begin position="114"/>
        <end position="124"/>
    </location>
</feature>
<feature type="transmembrane region" description="Helical" evidence="2">
    <location>
        <begin position="177"/>
        <end position="197"/>
    </location>
</feature>
<feature type="transmembrane region" description="Helical" evidence="2">
    <location>
        <begin position="520"/>
        <end position="541"/>
    </location>
</feature>
<feature type="region of interest" description="Disordered" evidence="1">
    <location>
        <begin position="113"/>
        <end position="141"/>
    </location>
</feature>
<accession>A0A2T1AAF2</accession>
<dbReference type="EMBL" id="PVUF01000014">
    <property type="protein sequence ID" value="PRZ45576.1"/>
    <property type="molecule type" value="Genomic_DNA"/>
</dbReference>
<dbReference type="RefSeq" id="WP_133166739.1">
    <property type="nucleotide sequence ID" value="NZ_JBLWXK010000015.1"/>
</dbReference>
<sequence>MIKNDKFFVAPPGQDGTIKEILRFAIANGAGRAVDRDGISPGPWSPDQLTDAISEIDKNSVGVDLRTVQLWFQENDKGISADNIRWLARIFGCGETNATSEWQTALAAGQQRLNAKRRQRRRRAAPSDEYATTEQLDIEVAKDPTPSAGGGLYQEKDERDGFNLAKRSEALFNARNSLNLPIAVWTTCGILWFSTYILGVHSVTYSPASGLDKQVGFYWSISWTIGEMALLPVFLILVSDLISFWKNEGRSSLCVSGCNEVDESGWLRRVENFSFSYWAILLICFFGIFLLQWAGVYLKPLLEGQPGKAMVDWILVTLVKPEIATKIEMISVSFFAFFYSGLIYWFFFVGLLLLYKITSDFRQVYEDQKNRSSERLDEMATKVSMRIMHGLFRCTVLGVMLATSIKLNAAYLVSDGQNILIWLVQDALIFIGTGIDRWSWLSQSPSPFFTSFLLLFITTFVFFLCSVQIYHVLEGSSRRSKDCKRKCIKNTSDMVMPAMVMWNRMLAVVVLLAANYFAIGVFYGFSFLLAACVVLAIYSFFWRDKFVDVS</sequence>
<evidence type="ECO:0000256" key="2">
    <source>
        <dbReference type="SAM" id="Phobius"/>
    </source>
</evidence>
<keyword evidence="2" id="KW-1133">Transmembrane helix</keyword>
<evidence type="ECO:0000313" key="4">
    <source>
        <dbReference type="Proteomes" id="UP000237718"/>
    </source>
</evidence>
<proteinExistence type="predicted"/>
<feature type="transmembrane region" description="Helical" evidence="2">
    <location>
        <begin position="391"/>
        <end position="413"/>
    </location>
</feature>
<dbReference type="OrthoDB" id="7756347at2"/>
<dbReference type="Proteomes" id="UP000237718">
    <property type="component" value="Unassembled WGS sequence"/>
</dbReference>
<name>A0A2T1AAF2_TRISK</name>
<protein>
    <recommendedName>
        <fullName evidence="5">Transmembrane protein</fullName>
    </recommendedName>
</protein>
<gene>
    <name evidence="3" type="ORF">CLV89_11427</name>
</gene>
<feature type="transmembrane region" description="Helical" evidence="2">
    <location>
        <begin position="448"/>
        <end position="473"/>
    </location>
</feature>
<keyword evidence="2" id="KW-0472">Membrane</keyword>